<comment type="caution">
    <text evidence="1">The sequence shown here is derived from an EMBL/GenBank/DDBJ whole genome shotgun (WGS) entry which is preliminary data.</text>
</comment>
<keyword evidence="2" id="KW-1185">Reference proteome</keyword>
<protein>
    <submittedName>
        <fullName evidence="1">Uncharacterized protein</fullName>
    </submittedName>
</protein>
<sequence>MSIIKTLNFTDIEAPKSNRNAISTVDRARGKFLAAINTQIDAVGAFISGETSYTVSKKSYATNDDGQRQRVNRDVEVRPIWFEQDGQFFIALRYANKPLVLAKNKPSIAAGNTLETVRDVLVQIRDAVQAGELDKLLEQSATEARQRLSKK</sequence>
<dbReference type="AlphaFoldDB" id="A0A1E5Q4P8"/>
<dbReference type="EMBL" id="MCGG01000065">
    <property type="protein sequence ID" value="OEJ64739.1"/>
    <property type="molecule type" value="Genomic_DNA"/>
</dbReference>
<organism evidence="1 2">
    <name type="scientific">Magnetovibrio blakemorei</name>
    <dbReference type="NCBI Taxonomy" id="28181"/>
    <lineage>
        <taxon>Bacteria</taxon>
        <taxon>Pseudomonadati</taxon>
        <taxon>Pseudomonadota</taxon>
        <taxon>Alphaproteobacteria</taxon>
        <taxon>Rhodospirillales</taxon>
        <taxon>Magnetovibrionaceae</taxon>
        <taxon>Magnetovibrio</taxon>
    </lineage>
</organism>
<evidence type="ECO:0000313" key="1">
    <source>
        <dbReference type="EMBL" id="OEJ64739.1"/>
    </source>
</evidence>
<reference evidence="2" key="1">
    <citation type="submission" date="2016-07" db="EMBL/GenBank/DDBJ databases">
        <authorList>
            <person name="Florea S."/>
            <person name="Webb J.S."/>
            <person name="Jaromczyk J."/>
            <person name="Schardl C.L."/>
        </authorList>
    </citation>
    <scope>NUCLEOTIDE SEQUENCE [LARGE SCALE GENOMIC DNA]</scope>
    <source>
        <strain evidence="2">MV-1</strain>
    </source>
</reference>
<dbReference type="RefSeq" id="WP_069959100.1">
    <property type="nucleotide sequence ID" value="NZ_MCGG01000065.1"/>
</dbReference>
<evidence type="ECO:0000313" key="2">
    <source>
        <dbReference type="Proteomes" id="UP000095347"/>
    </source>
</evidence>
<dbReference type="Proteomes" id="UP000095347">
    <property type="component" value="Unassembled WGS sequence"/>
</dbReference>
<accession>A0A1E5Q4P8</accession>
<proteinExistence type="predicted"/>
<gene>
    <name evidence="1" type="ORF">BEN30_16095</name>
</gene>
<name>A0A1E5Q4P8_9PROT</name>
<dbReference type="OrthoDB" id="7347353at2"/>